<dbReference type="EMBL" id="JAAEDL010000035">
    <property type="protein sequence ID" value="MBR0683595.1"/>
    <property type="molecule type" value="Genomic_DNA"/>
</dbReference>
<evidence type="ECO:0000313" key="9">
    <source>
        <dbReference type="Proteomes" id="UP001138709"/>
    </source>
</evidence>
<name>A0A9X9XIQ9_9PROT</name>
<dbReference type="GO" id="GO:0006744">
    <property type="term" value="P:ubiquinone biosynthetic process"/>
    <property type="evidence" value="ECO:0007669"/>
    <property type="project" value="UniProtKB-KW"/>
</dbReference>
<dbReference type="PANTHER" id="PTHR21427">
    <property type="entry name" value="UBIQUINONE BIOSYNTHESIS PROTEIN COQ9, MITOCHONDRIAL"/>
    <property type="match status" value="1"/>
</dbReference>
<accession>A0A9X9XIQ9</accession>
<comment type="caution">
    <text evidence="8">The sequence shown here is derived from an EMBL/GenBank/DDBJ whole genome shotgun (WGS) entry which is preliminary data.</text>
</comment>
<evidence type="ECO:0000256" key="6">
    <source>
        <dbReference type="ARBA" id="ARBA00058104"/>
    </source>
</evidence>
<keyword evidence="9" id="KW-1185">Reference proteome</keyword>
<comment type="pathway">
    <text evidence="1">Cofactor biosynthesis; ubiquinone biosynthesis.</text>
</comment>
<evidence type="ECO:0000256" key="3">
    <source>
        <dbReference type="ARBA" id="ARBA00022688"/>
    </source>
</evidence>
<gene>
    <name evidence="8" type="ORF">GXW74_24130</name>
</gene>
<sequence>MTNPTEHADRASRDAVIRALLPLVPARGWTGRAIAAALHEAGLPEEEAIFLFPRGAVSAVEAWLDLADREMAEAAGELSGLRTPDRIRSLIATRLRQATPHKDAVRQAVALLALPWHAPTALRTAGRTVSAMWYAAGDTSADFSWYTRRATLAAVYGATLAFWLRDDSEDLGPTLDFLDRRLADVARVGRCRRRATKVQAA</sequence>
<dbReference type="AlphaFoldDB" id="A0A9X9XIQ9"/>
<reference evidence="8" key="1">
    <citation type="submission" date="2020-01" db="EMBL/GenBank/DDBJ databases">
        <authorList>
            <person name="Rat A."/>
        </authorList>
    </citation>
    <scope>NUCLEOTIDE SEQUENCE</scope>
    <source>
        <strain evidence="8">LMG 31228</strain>
    </source>
</reference>
<comment type="function">
    <text evidence="6">Membrane-associated protein that warps the membrane surface to access and bind aromatic isoprenes with high specificity, including ubiquinone (CoQ) isoprene intermediates and presents them directly to COQ7, therefore facilitating the COQ7-mediated hydroxylase step. Participates in the biosynthesis of coenzyme Q, also named ubiquinone, an essential lipid-soluble electron transporter for aerobic cellular respiration.</text>
</comment>
<feature type="domain" description="COQ9 C-terminal" evidence="7">
    <location>
        <begin position="118"/>
        <end position="189"/>
    </location>
</feature>
<protein>
    <submittedName>
        <fullName evidence="8">COQ9 family protein</fullName>
    </submittedName>
</protein>
<dbReference type="InterPro" id="IPR012762">
    <property type="entry name" value="Ubiq_biosynth_COQ9"/>
</dbReference>
<dbReference type="PANTHER" id="PTHR21427:SF19">
    <property type="entry name" value="UBIQUINONE BIOSYNTHESIS PROTEIN COQ9, MITOCHONDRIAL"/>
    <property type="match status" value="1"/>
</dbReference>
<dbReference type="Proteomes" id="UP001138709">
    <property type="component" value="Unassembled WGS sequence"/>
</dbReference>
<dbReference type="NCBIfam" id="TIGR02396">
    <property type="entry name" value="diverge_rpsU"/>
    <property type="match status" value="1"/>
</dbReference>
<evidence type="ECO:0000256" key="4">
    <source>
        <dbReference type="ARBA" id="ARBA00022946"/>
    </source>
</evidence>
<evidence type="ECO:0000259" key="7">
    <source>
        <dbReference type="Pfam" id="PF08511"/>
    </source>
</evidence>
<evidence type="ECO:0000256" key="1">
    <source>
        <dbReference type="ARBA" id="ARBA00004749"/>
    </source>
</evidence>
<dbReference type="RefSeq" id="WP_211849160.1">
    <property type="nucleotide sequence ID" value="NZ_JAAEDL010000035.1"/>
</dbReference>
<evidence type="ECO:0000256" key="2">
    <source>
        <dbReference type="ARBA" id="ARBA00010766"/>
    </source>
</evidence>
<dbReference type="Gene3D" id="1.10.357.10">
    <property type="entry name" value="Tetracycline Repressor, domain 2"/>
    <property type="match status" value="1"/>
</dbReference>
<keyword evidence="4" id="KW-0809">Transit peptide</keyword>
<dbReference type="Pfam" id="PF08511">
    <property type="entry name" value="COQ9"/>
    <property type="match status" value="1"/>
</dbReference>
<keyword evidence="5" id="KW-0446">Lipid-binding</keyword>
<dbReference type="GO" id="GO:0008289">
    <property type="term" value="F:lipid binding"/>
    <property type="evidence" value="ECO:0007669"/>
    <property type="project" value="UniProtKB-KW"/>
</dbReference>
<organism evidence="8 9">
    <name type="scientific">Neoroseomonas eburnea</name>
    <dbReference type="NCBI Taxonomy" id="1346889"/>
    <lineage>
        <taxon>Bacteria</taxon>
        <taxon>Pseudomonadati</taxon>
        <taxon>Pseudomonadota</taxon>
        <taxon>Alphaproteobacteria</taxon>
        <taxon>Acetobacterales</taxon>
        <taxon>Acetobacteraceae</taxon>
        <taxon>Neoroseomonas</taxon>
    </lineage>
</organism>
<evidence type="ECO:0000313" key="8">
    <source>
        <dbReference type="EMBL" id="MBR0683595.1"/>
    </source>
</evidence>
<proteinExistence type="inferred from homology"/>
<keyword evidence="3" id="KW-0831">Ubiquinone biosynthesis</keyword>
<comment type="similarity">
    <text evidence="2">Belongs to the COQ9 family.</text>
</comment>
<evidence type="ECO:0000256" key="5">
    <source>
        <dbReference type="ARBA" id="ARBA00023121"/>
    </source>
</evidence>
<reference evidence="8" key="2">
    <citation type="journal article" date="2021" name="Syst. Appl. Microbiol.">
        <title>Roseomonas hellenica sp. nov., isolated from roots of wild-growing Alkanna tinctoria.</title>
        <authorList>
            <person name="Rat A."/>
            <person name="Naranjo H.D."/>
            <person name="Lebbe L."/>
            <person name="Cnockaert M."/>
            <person name="Krigas N."/>
            <person name="Grigoriadou K."/>
            <person name="Maloupa E."/>
            <person name="Willems A."/>
        </authorList>
    </citation>
    <scope>NUCLEOTIDE SEQUENCE</scope>
    <source>
        <strain evidence="8">LMG 31228</strain>
    </source>
</reference>
<dbReference type="InterPro" id="IPR013718">
    <property type="entry name" value="COQ9_C"/>
</dbReference>